<evidence type="ECO:0000256" key="3">
    <source>
        <dbReference type="ARBA" id="ARBA00023163"/>
    </source>
</evidence>
<evidence type="ECO:0000256" key="4">
    <source>
        <dbReference type="HAMAP-Rule" id="MF_00584"/>
    </source>
</evidence>
<dbReference type="GO" id="GO:0003677">
    <property type="term" value="F:DNA binding"/>
    <property type="evidence" value="ECO:0007669"/>
    <property type="project" value="UniProtKB-KW"/>
</dbReference>
<dbReference type="AlphaFoldDB" id="C7P620"/>
<dbReference type="SUPFAM" id="SSF47413">
    <property type="entry name" value="lambda repressor-like DNA-binding domains"/>
    <property type="match status" value="1"/>
</dbReference>
<evidence type="ECO:0000313" key="7">
    <source>
        <dbReference type="Proteomes" id="UP000001495"/>
    </source>
</evidence>
<gene>
    <name evidence="6" type="ordered locus">Mefer_0160</name>
</gene>
<dbReference type="InterPro" id="IPR010982">
    <property type="entry name" value="Lambda_DNA-bd_dom_sf"/>
</dbReference>
<dbReference type="InterPro" id="IPR001387">
    <property type="entry name" value="Cro/C1-type_HTH"/>
</dbReference>
<dbReference type="Proteomes" id="UP000001495">
    <property type="component" value="Chromosome"/>
</dbReference>
<dbReference type="GO" id="GO:0003700">
    <property type="term" value="F:DNA-binding transcription factor activity"/>
    <property type="evidence" value="ECO:0007669"/>
    <property type="project" value="UniProtKB-UniRule"/>
</dbReference>
<proteinExistence type="inferred from homology"/>
<evidence type="ECO:0000313" key="6">
    <source>
        <dbReference type="EMBL" id="ACV24002.1"/>
    </source>
</evidence>
<dbReference type="HOGENOM" id="CLU_075726_0_0_2"/>
<evidence type="ECO:0000259" key="5">
    <source>
        <dbReference type="PROSITE" id="PS50943"/>
    </source>
</evidence>
<dbReference type="InterPro" id="IPR020886">
    <property type="entry name" value="MTH_967-like"/>
</dbReference>
<keyword evidence="3 4" id="KW-0804">Transcription</keyword>
<feature type="domain" description="HTH cro/C1-type" evidence="5">
    <location>
        <begin position="130"/>
        <end position="188"/>
    </location>
</feature>
<accession>C7P620</accession>
<dbReference type="HAMAP" id="MF_00584">
    <property type="entry name" value="HTH_type_cro_C1"/>
    <property type="match status" value="1"/>
</dbReference>
<name>C7P620_METFA</name>
<reference evidence="6" key="1">
    <citation type="submission" date="2009-08" db="EMBL/GenBank/DDBJ databases">
        <title>Complete sequence of chromosome of Methanocaldococcus fervens AG86.</title>
        <authorList>
            <consortium name="US DOE Joint Genome Institute"/>
            <person name="Lucas S."/>
            <person name="Copeland A."/>
            <person name="Lapidus A."/>
            <person name="Glavina del Rio T."/>
            <person name="Tice H."/>
            <person name="Bruce D."/>
            <person name="Goodwin L."/>
            <person name="Pitluck S."/>
            <person name="Chertkov O."/>
            <person name="Detter J.C."/>
            <person name="Han C."/>
            <person name="Tapia R."/>
            <person name="Larimer F."/>
            <person name="Land M."/>
            <person name="Hauser L."/>
            <person name="Kyrpides N."/>
            <person name="Ovchinnikova G."/>
            <person name="Lupa-Sieprawska M."/>
            <person name="Whitman W.B."/>
        </authorList>
    </citation>
    <scope>NUCLEOTIDE SEQUENCE [LARGE SCALE GENOMIC DNA]</scope>
    <source>
        <strain evidence="6">AG86</strain>
    </source>
</reference>
<dbReference type="Gene3D" id="1.10.260.40">
    <property type="entry name" value="lambda repressor-like DNA-binding domains"/>
    <property type="match status" value="1"/>
</dbReference>
<dbReference type="SMART" id="SM00530">
    <property type="entry name" value="HTH_XRE"/>
    <property type="match status" value="1"/>
</dbReference>
<dbReference type="STRING" id="573064.Mefer_0160"/>
<dbReference type="Pfam" id="PF01381">
    <property type="entry name" value="HTH_3"/>
    <property type="match status" value="1"/>
</dbReference>
<keyword evidence="7" id="KW-1185">Reference proteome</keyword>
<dbReference type="EMBL" id="CP001696">
    <property type="protein sequence ID" value="ACV24002.1"/>
    <property type="molecule type" value="Genomic_DNA"/>
</dbReference>
<dbReference type="KEGG" id="mfe:Mefer_0160"/>
<organism evidence="6 7">
    <name type="scientific">Methanocaldococcus fervens (strain DSM 4213 / JCM 15782 / AG86)</name>
    <name type="common">Methanococcus fervens</name>
    <dbReference type="NCBI Taxonomy" id="573064"/>
    <lineage>
        <taxon>Archaea</taxon>
        <taxon>Methanobacteriati</taxon>
        <taxon>Methanobacteriota</taxon>
        <taxon>Methanomada group</taxon>
        <taxon>Methanococci</taxon>
        <taxon>Methanococcales</taxon>
        <taxon>Methanocaldococcaceae</taxon>
        <taxon>Methanocaldococcus</taxon>
    </lineage>
</organism>
<sequence length="319" mass="36556">MCMREILISECIELLRAHKFTVSKPLGRSCFDMVASRDDIRLILKVLKNIDSLSREQSKELKKISKILHGTPLIIGIRTRNAPMEHGIVYDRYDIKAVTFETFRDYLEGSPPVVYSNRGGFFVKIDGKVLKEVREAMGISVGKLAEVVGVSRKAIYKYETQAANPSVDVAIKIEEYLDVPLVKGIDLFEPIKDENVENKLENLEDFKKEAINFLNELGFKSFVVEKAPFDAVAEKDMDNNPNILLTNIEEKDTEEVKRKALFVRELSRLLDSYSLLILEEKEKEYKNLPVISIEELKKMDDAIELIEHIKSMLKNQQSL</sequence>
<dbReference type="PROSITE" id="PS50943">
    <property type="entry name" value="HTH_CROC1"/>
    <property type="match status" value="1"/>
</dbReference>
<keyword evidence="1 4" id="KW-0805">Transcription regulation</keyword>
<keyword evidence="2 4" id="KW-0238">DNA-binding</keyword>
<evidence type="ECO:0000256" key="2">
    <source>
        <dbReference type="ARBA" id="ARBA00023125"/>
    </source>
</evidence>
<dbReference type="Pfam" id="PF26553">
    <property type="entry name" value="PDDEXK_19"/>
    <property type="match status" value="1"/>
</dbReference>
<dbReference type="InterPro" id="IPR059051">
    <property type="entry name" value="MTH_967_PDDEXK"/>
</dbReference>
<evidence type="ECO:0000256" key="1">
    <source>
        <dbReference type="ARBA" id="ARBA00023015"/>
    </source>
</evidence>
<protein>
    <recommendedName>
        <fullName evidence="4">Putative HTH-type transcriptional regulatory protein Mefer_0160</fullName>
    </recommendedName>
</protein>
<dbReference type="eggNOG" id="arCOG04152">
    <property type="taxonomic scope" value="Archaea"/>
</dbReference>
<dbReference type="NCBIfam" id="NF003162">
    <property type="entry name" value="PRK04140.1"/>
    <property type="match status" value="1"/>
</dbReference>
<dbReference type="CDD" id="cd00093">
    <property type="entry name" value="HTH_XRE"/>
    <property type="match status" value="1"/>
</dbReference>